<dbReference type="EMBL" id="PGXC01000002">
    <property type="protein sequence ID" value="PKK91667.1"/>
    <property type="molecule type" value="Genomic_DNA"/>
</dbReference>
<dbReference type="AlphaFoldDB" id="A0A2N1PTK1"/>
<evidence type="ECO:0000313" key="2">
    <source>
        <dbReference type="Proteomes" id="UP000233256"/>
    </source>
</evidence>
<dbReference type="Proteomes" id="UP000233256">
    <property type="component" value="Unassembled WGS sequence"/>
</dbReference>
<gene>
    <name evidence="1" type="ORF">CVV64_03100</name>
</gene>
<protein>
    <submittedName>
        <fullName evidence="1">Uncharacterized protein</fullName>
    </submittedName>
</protein>
<sequence>MKSSPAIAAKELIIIPGHKYRGRSLSMFAKYEKVILQTPRKGILTGMILEEDDDGFLLQALNDEIIYLPRNSMLNMRGNSGI</sequence>
<evidence type="ECO:0000313" key="1">
    <source>
        <dbReference type="EMBL" id="PKK91667.1"/>
    </source>
</evidence>
<name>A0A2N1PTK1_9BACT</name>
<comment type="caution">
    <text evidence="1">The sequence shown here is derived from an EMBL/GenBank/DDBJ whole genome shotgun (WGS) entry which is preliminary data.</text>
</comment>
<proteinExistence type="predicted"/>
<reference evidence="1 2" key="1">
    <citation type="journal article" date="2017" name="ISME J.">
        <title>Potential for microbial H2 and metal transformations associated with novel bacteria and archaea in deep terrestrial subsurface sediments.</title>
        <authorList>
            <person name="Hernsdorf A.W."/>
            <person name="Amano Y."/>
            <person name="Miyakawa K."/>
            <person name="Ise K."/>
            <person name="Suzuki Y."/>
            <person name="Anantharaman K."/>
            <person name="Probst A."/>
            <person name="Burstein D."/>
            <person name="Thomas B.C."/>
            <person name="Banfield J.F."/>
        </authorList>
    </citation>
    <scope>NUCLEOTIDE SEQUENCE [LARGE SCALE GENOMIC DNA]</scope>
    <source>
        <strain evidence="1">HGW-Wallbacteria-1</strain>
    </source>
</reference>
<organism evidence="1 2">
    <name type="scientific">Candidatus Wallbacteria bacterium HGW-Wallbacteria-1</name>
    <dbReference type="NCBI Taxonomy" id="2013854"/>
    <lineage>
        <taxon>Bacteria</taxon>
        <taxon>Candidatus Walliibacteriota</taxon>
    </lineage>
</organism>
<accession>A0A2N1PTK1</accession>